<dbReference type="EnsemblMetazoa" id="CJA25642.1">
    <property type="protein sequence ID" value="CJA25642.1"/>
    <property type="gene ID" value="WBGene00181214"/>
</dbReference>
<name>A0A8R1IC52_CAEJA</name>
<keyword evidence="2" id="KW-1185">Reference proteome</keyword>
<sequence length="82" mass="9338">MVLCEDTVLSIHPIAQDGNFDLEENSKSGRPCLEVEEEIEEELEKEPKSSLSDVASILGLCKGTVYRRLRQSGRCTRYHDHF</sequence>
<proteinExistence type="predicted"/>
<evidence type="ECO:0000313" key="1">
    <source>
        <dbReference type="EnsemblMetazoa" id="CJA25642.1"/>
    </source>
</evidence>
<dbReference type="Proteomes" id="UP000005237">
    <property type="component" value="Unassembled WGS sequence"/>
</dbReference>
<dbReference type="AlphaFoldDB" id="A0A8R1IC52"/>
<reference evidence="2" key="1">
    <citation type="submission" date="2010-08" db="EMBL/GenBank/DDBJ databases">
        <authorList>
            <consortium name="Caenorhabditis japonica Sequencing Consortium"/>
            <person name="Wilson R.K."/>
        </authorList>
    </citation>
    <scope>NUCLEOTIDE SEQUENCE [LARGE SCALE GENOMIC DNA]</scope>
    <source>
        <strain evidence="2">DF5081</strain>
    </source>
</reference>
<protein>
    <submittedName>
        <fullName evidence="1">Uncharacterized protein</fullName>
    </submittedName>
</protein>
<reference evidence="1" key="2">
    <citation type="submission" date="2022-06" db="UniProtKB">
        <authorList>
            <consortium name="EnsemblMetazoa"/>
        </authorList>
    </citation>
    <scope>IDENTIFICATION</scope>
    <source>
        <strain evidence="1">DF5081</strain>
    </source>
</reference>
<accession>A0A8R1IC52</accession>
<evidence type="ECO:0000313" key="2">
    <source>
        <dbReference type="Proteomes" id="UP000005237"/>
    </source>
</evidence>
<organism evidence="1 2">
    <name type="scientific">Caenorhabditis japonica</name>
    <dbReference type="NCBI Taxonomy" id="281687"/>
    <lineage>
        <taxon>Eukaryota</taxon>
        <taxon>Metazoa</taxon>
        <taxon>Ecdysozoa</taxon>
        <taxon>Nematoda</taxon>
        <taxon>Chromadorea</taxon>
        <taxon>Rhabditida</taxon>
        <taxon>Rhabditina</taxon>
        <taxon>Rhabditomorpha</taxon>
        <taxon>Rhabditoidea</taxon>
        <taxon>Rhabditidae</taxon>
        <taxon>Peloderinae</taxon>
        <taxon>Caenorhabditis</taxon>
    </lineage>
</organism>